<evidence type="ECO:0000313" key="3">
    <source>
        <dbReference type="Proteomes" id="UP000308549"/>
    </source>
</evidence>
<protein>
    <recommendedName>
        <fullName evidence="4">Steroid 5-alpha reductase C-terminal domain-containing protein</fullName>
    </recommendedName>
</protein>
<keyword evidence="1" id="KW-0812">Transmembrane</keyword>
<name>A0A4U0U7H6_9PEZI</name>
<dbReference type="EMBL" id="NAJL01000009">
    <property type="protein sequence ID" value="TKA30977.1"/>
    <property type="molecule type" value="Genomic_DNA"/>
</dbReference>
<dbReference type="Proteomes" id="UP000308549">
    <property type="component" value="Unassembled WGS sequence"/>
</dbReference>
<sequence length="355" mass="39993">MHLPTPPDLALPAVSTLPDCADYHLTLAPYLPDLNSLSTTLLSHLTSLDLPGLRNLYATTNPALSALGFSLALMPVFFVVSEANKNYSQVDRVWSILPTVYHAHYAVWAHLNHLPTQRMNTLLAFSFLWSARLTFNYWRKGGYEVGSEDYRWNIIKDKIGTVGLVVLNILFISSVQSILLWAITTPAYLLLLTARHDPTTENLSDILAPFVLLTLLALETLADNQMSSYQAAKRNYQRTAKPTASPYTRAQLDRGFCTTGLWRYSRHPNFACEQAIWLTIYAWGCLATGTWWNWTGVGALGYLGVFAGSTPLTEWVSGGKYPEYRVYQRRVGRFVPKLFGKGWDEAEMEKMGKKK</sequence>
<accession>A0A4U0U7H6</accession>
<dbReference type="OrthoDB" id="201504at2759"/>
<dbReference type="PANTHER" id="PTHR32251:SF23">
    <property type="entry name" value="3-OXO-5-ALPHA-STEROID 4-DEHYDROGENASE (DUF1295)"/>
    <property type="match status" value="1"/>
</dbReference>
<reference evidence="2 3" key="1">
    <citation type="submission" date="2017-03" db="EMBL/GenBank/DDBJ databases">
        <title>Genomes of endolithic fungi from Antarctica.</title>
        <authorList>
            <person name="Coleine C."/>
            <person name="Masonjones S."/>
            <person name="Stajich J.E."/>
        </authorList>
    </citation>
    <scope>NUCLEOTIDE SEQUENCE [LARGE SCALE GENOMIC DNA]</scope>
    <source>
        <strain evidence="2 3">CCFEE 6315</strain>
    </source>
</reference>
<feature type="transmembrane region" description="Helical" evidence="1">
    <location>
        <begin position="63"/>
        <end position="81"/>
    </location>
</feature>
<proteinExistence type="predicted"/>
<dbReference type="PANTHER" id="PTHR32251">
    <property type="entry name" value="3-OXO-5-ALPHA-STEROID 4-DEHYDROGENASE"/>
    <property type="match status" value="1"/>
</dbReference>
<evidence type="ECO:0000256" key="1">
    <source>
        <dbReference type="SAM" id="Phobius"/>
    </source>
</evidence>
<organism evidence="2 3">
    <name type="scientific">Salinomyces thailandicus</name>
    <dbReference type="NCBI Taxonomy" id="706561"/>
    <lineage>
        <taxon>Eukaryota</taxon>
        <taxon>Fungi</taxon>
        <taxon>Dikarya</taxon>
        <taxon>Ascomycota</taxon>
        <taxon>Pezizomycotina</taxon>
        <taxon>Dothideomycetes</taxon>
        <taxon>Dothideomycetidae</taxon>
        <taxon>Mycosphaerellales</taxon>
        <taxon>Teratosphaeriaceae</taxon>
        <taxon>Salinomyces</taxon>
    </lineage>
</organism>
<dbReference type="AlphaFoldDB" id="A0A4U0U7H6"/>
<dbReference type="GO" id="GO:0016020">
    <property type="term" value="C:membrane"/>
    <property type="evidence" value="ECO:0007669"/>
    <property type="project" value="TreeGrafter"/>
</dbReference>
<feature type="transmembrane region" description="Helical" evidence="1">
    <location>
        <begin position="159"/>
        <end position="183"/>
    </location>
</feature>
<gene>
    <name evidence="2" type="ORF">B0A50_01945</name>
</gene>
<evidence type="ECO:0000313" key="2">
    <source>
        <dbReference type="EMBL" id="TKA30977.1"/>
    </source>
</evidence>
<keyword evidence="1" id="KW-1133">Transmembrane helix</keyword>
<dbReference type="Gene3D" id="1.20.120.1630">
    <property type="match status" value="1"/>
</dbReference>
<dbReference type="Pfam" id="PF06966">
    <property type="entry name" value="DUF1295"/>
    <property type="match status" value="1"/>
</dbReference>
<comment type="caution">
    <text evidence="2">The sequence shown here is derived from an EMBL/GenBank/DDBJ whole genome shotgun (WGS) entry which is preliminary data.</text>
</comment>
<evidence type="ECO:0008006" key="4">
    <source>
        <dbReference type="Google" id="ProtNLM"/>
    </source>
</evidence>
<dbReference type="InterPro" id="IPR010721">
    <property type="entry name" value="UstE-like"/>
</dbReference>
<keyword evidence="3" id="KW-1185">Reference proteome</keyword>
<keyword evidence="1" id="KW-0472">Membrane</keyword>